<accession>A0A0K0DJ97</accession>
<dbReference type="AlphaFoldDB" id="A0A0K0DJ97"/>
<dbReference type="InterPro" id="IPR031737">
    <property type="entry name" value="CNDH2_C"/>
</dbReference>
<evidence type="ECO:0000313" key="3">
    <source>
        <dbReference type="WBParaSite" id="ACAC_0001145301-mRNA-1"/>
    </source>
</evidence>
<proteinExistence type="predicted"/>
<organism evidence="2 3">
    <name type="scientific">Angiostrongylus cantonensis</name>
    <name type="common">Rat lungworm</name>
    <dbReference type="NCBI Taxonomy" id="6313"/>
    <lineage>
        <taxon>Eukaryota</taxon>
        <taxon>Metazoa</taxon>
        <taxon>Ecdysozoa</taxon>
        <taxon>Nematoda</taxon>
        <taxon>Chromadorea</taxon>
        <taxon>Rhabditida</taxon>
        <taxon>Rhabditina</taxon>
        <taxon>Rhabditomorpha</taxon>
        <taxon>Strongyloidea</taxon>
        <taxon>Metastrongylidae</taxon>
        <taxon>Angiostrongylus</taxon>
    </lineage>
</organism>
<name>A0A0K0DJ97_ANGCA</name>
<evidence type="ECO:0000313" key="2">
    <source>
        <dbReference type="Proteomes" id="UP000035642"/>
    </source>
</evidence>
<reference evidence="3" key="2">
    <citation type="submission" date="2017-02" db="UniProtKB">
        <authorList>
            <consortium name="WormBaseParasite"/>
        </authorList>
    </citation>
    <scope>IDENTIFICATION</scope>
</reference>
<sequence>MHFLDTLQLQKTKKPKKMAEEDDEGFVEESEAAIDPCDLPDYDLLNPCNVESLHQHDDELLDVFHEVGEVKTLDELLAGCKRYEIGRYFQTFLMKANTQNVRVESDVGVDENGSHPNITKVTLLKKGCHRDVFDREGTL</sequence>
<dbReference type="STRING" id="6313.A0A0K0DJ97"/>
<reference evidence="2" key="1">
    <citation type="submission" date="2012-09" db="EMBL/GenBank/DDBJ databases">
        <authorList>
            <person name="Martin A.A."/>
        </authorList>
    </citation>
    <scope>NUCLEOTIDE SEQUENCE</scope>
</reference>
<feature type="domain" description="Condensin-2 complex subunit H2 C-terminal" evidence="1">
    <location>
        <begin position="53"/>
        <end position="131"/>
    </location>
</feature>
<keyword evidence="2" id="KW-1185">Reference proteome</keyword>
<dbReference type="Proteomes" id="UP000035642">
    <property type="component" value="Unassembled WGS sequence"/>
</dbReference>
<evidence type="ECO:0000259" key="1">
    <source>
        <dbReference type="Pfam" id="PF16858"/>
    </source>
</evidence>
<dbReference type="Pfam" id="PF16858">
    <property type="entry name" value="CNDH2_C"/>
    <property type="match status" value="1"/>
</dbReference>
<dbReference type="WBParaSite" id="ACAC_0001145301-mRNA-1">
    <property type="protein sequence ID" value="ACAC_0001145301-mRNA-1"/>
    <property type="gene ID" value="ACAC_0001145301"/>
</dbReference>
<protein>
    <submittedName>
        <fullName evidence="3">CNDH2_C domain-containing protein</fullName>
    </submittedName>
</protein>